<sequence>MGIEKVSKRRKSIFGRLTNKFLTQPQPCTKRDQSVQTSLNLSQTSADLTATILVNSRVRQRTCSPNNSNDNSTNTPHNRRRRRSSLKTFIISHSPKPIPLIQRTRRRSVDLKTPKRLSSESLQVALIRKIQPLSRYGSPLALSSTTSNIISVTRQRPYIPSPRDSFDYPTMSHYSYMKQSQHIFHDETASRDELFSIGPMKWSTPNRTILYKTSSPYNNNNNNNNNNYDHQRRLCTVDHLSFSNILDGSD</sequence>
<gene>
    <name evidence="2" type="ORF">CJN711_LOCUS19912</name>
    <name evidence="5" type="ORF">GIL414_LOCUS6897</name>
    <name evidence="3" type="ORF">KQP761_LOCUS19281</name>
    <name evidence="4" type="ORF">MBJ925_LOCUS38124</name>
    <name evidence="6" type="ORF">SMN809_LOCUS39928</name>
</gene>
<protein>
    <submittedName>
        <fullName evidence="4">Uncharacterized protein</fullName>
    </submittedName>
</protein>
<accession>A0A817AGW6</accession>
<dbReference type="EMBL" id="CAJOBI010108461">
    <property type="protein sequence ID" value="CAF4621787.1"/>
    <property type="molecule type" value="Genomic_DNA"/>
</dbReference>
<reference evidence="4" key="1">
    <citation type="submission" date="2021-02" db="EMBL/GenBank/DDBJ databases">
        <authorList>
            <person name="Nowell W R."/>
        </authorList>
    </citation>
    <scope>NUCLEOTIDE SEQUENCE</scope>
</reference>
<evidence type="ECO:0000313" key="7">
    <source>
        <dbReference type="Proteomes" id="UP000663824"/>
    </source>
</evidence>
<dbReference type="Proteomes" id="UP000676336">
    <property type="component" value="Unassembled WGS sequence"/>
</dbReference>
<dbReference type="OrthoDB" id="10032337at2759"/>
<evidence type="ECO:0000313" key="6">
    <source>
        <dbReference type="EMBL" id="CAF4621787.1"/>
    </source>
</evidence>
<dbReference type="EMBL" id="CAJNRE010021275">
    <property type="protein sequence ID" value="CAF2254939.1"/>
    <property type="molecule type" value="Genomic_DNA"/>
</dbReference>
<feature type="region of interest" description="Disordered" evidence="1">
    <location>
        <begin position="57"/>
        <end position="82"/>
    </location>
</feature>
<dbReference type="EMBL" id="CAJOBJ010002028">
    <property type="protein sequence ID" value="CAF3907738.1"/>
    <property type="molecule type" value="Genomic_DNA"/>
</dbReference>
<evidence type="ECO:0000313" key="5">
    <source>
        <dbReference type="EMBL" id="CAF3907738.1"/>
    </source>
</evidence>
<dbReference type="EMBL" id="CAJNOW010009873">
    <property type="protein sequence ID" value="CAF1572098.1"/>
    <property type="molecule type" value="Genomic_DNA"/>
</dbReference>
<evidence type="ECO:0000313" key="2">
    <source>
        <dbReference type="EMBL" id="CAF1360589.1"/>
    </source>
</evidence>
<organism evidence="4 7">
    <name type="scientific">Rotaria magnacalcarata</name>
    <dbReference type="NCBI Taxonomy" id="392030"/>
    <lineage>
        <taxon>Eukaryota</taxon>
        <taxon>Metazoa</taxon>
        <taxon>Spiralia</taxon>
        <taxon>Gnathifera</taxon>
        <taxon>Rotifera</taxon>
        <taxon>Eurotatoria</taxon>
        <taxon>Bdelloidea</taxon>
        <taxon>Philodinida</taxon>
        <taxon>Philodinidae</taxon>
        <taxon>Rotaria</taxon>
    </lineage>
</organism>
<evidence type="ECO:0000313" key="3">
    <source>
        <dbReference type="EMBL" id="CAF1572098.1"/>
    </source>
</evidence>
<dbReference type="Proteomes" id="UP000663824">
    <property type="component" value="Unassembled WGS sequence"/>
</dbReference>
<dbReference type="Proteomes" id="UP000663855">
    <property type="component" value="Unassembled WGS sequence"/>
</dbReference>
<feature type="compositionally biased region" description="Low complexity" evidence="1">
    <location>
        <begin position="64"/>
        <end position="76"/>
    </location>
</feature>
<evidence type="ECO:0000256" key="1">
    <source>
        <dbReference type="SAM" id="MobiDB-lite"/>
    </source>
</evidence>
<dbReference type="Proteomes" id="UP000681720">
    <property type="component" value="Unassembled WGS sequence"/>
</dbReference>
<proteinExistence type="predicted"/>
<name>A0A817AGW6_9BILA</name>
<dbReference type="EMBL" id="CAJNOV010009369">
    <property type="protein sequence ID" value="CAF1360589.1"/>
    <property type="molecule type" value="Genomic_DNA"/>
</dbReference>
<dbReference type="Proteomes" id="UP000663834">
    <property type="component" value="Unassembled WGS sequence"/>
</dbReference>
<evidence type="ECO:0000313" key="4">
    <source>
        <dbReference type="EMBL" id="CAF2254939.1"/>
    </source>
</evidence>
<dbReference type="AlphaFoldDB" id="A0A817AGW6"/>
<comment type="caution">
    <text evidence="4">The sequence shown here is derived from an EMBL/GenBank/DDBJ whole genome shotgun (WGS) entry which is preliminary data.</text>
</comment>